<proteinExistence type="predicted"/>
<gene>
    <name evidence="1" type="ORF">SS1G_06316</name>
</gene>
<reference evidence="2" key="1">
    <citation type="journal article" date="2011" name="PLoS Genet.">
        <title>Genomic analysis of the necrotrophic fungal pathogens Sclerotinia sclerotiorum and Botrytis cinerea.</title>
        <authorList>
            <person name="Amselem J."/>
            <person name="Cuomo C.A."/>
            <person name="van Kan J.A."/>
            <person name="Viaud M."/>
            <person name="Benito E.P."/>
            <person name="Couloux A."/>
            <person name="Coutinho P.M."/>
            <person name="de Vries R.P."/>
            <person name="Dyer P.S."/>
            <person name="Fillinger S."/>
            <person name="Fournier E."/>
            <person name="Gout L."/>
            <person name="Hahn M."/>
            <person name="Kohn L."/>
            <person name="Lapalu N."/>
            <person name="Plummer K.M."/>
            <person name="Pradier J.M."/>
            <person name="Quevillon E."/>
            <person name="Sharon A."/>
            <person name="Simon A."/>
            <person name="ten Have A."/>
            <person name="Tudzynski B."/>
            <person name="Tudzynski P."/>
            <person name="Wincker P."/>
            <person name="Andrew M."/>
            <person name="Anthouard V."/>
            <person name="Beever R.E."/>
            <person name="Beffa R."/>
            <person name="Benoit I."/>
            <person name="Bouzid O."/>
            <person name="Brault B."/>
            <person name="Chen Z."/>
            <person name="Choquer M."/>
            <person name="Collemare J."/>
            <person name="Cotton P."/>
            <person name="Danchin E.G."/>
            <person name="Da Silva C."/>
            <person name="Gautier A."/>
            <person name="Giraud C."/>
            <person name="Giraud T."/>
            <person name="Gonzalez C."/>
            <person name="Grossetete S."/>
            <person name="Guldener U."/>
            <person name="Henrissat B."/>
            <person name="Howlett B.J."/>
            <person name="Kodira C."/>
            <person name="Kretschmer M."/>
            <person name="Lappartient A."/>
            <person name="Leroch M."/>
            <person name="Levis C."/>
            <person name="Mauceli E."/>
            <person name="Neuveglise C."/>
            <person name="Oeser B."/>
            <person name="Pearson M."/>
            <person name="Poulain J."/>
            <person name="Poussereau N."/>
            <person name="Quesneville H."/>
            <person name="Rascle C."/>
            <person name="Schumacher J."/>
            <person name="Segurens B."/>
            <person name="Sexton A."/>
            <person name="Silva E."/>
            <person name="Sirven C."/>
            <person name="Soanes D.M."/>
            <person name="Talbot N.J."/>
            <person name="Templeton M."/>
            <person name="Yandava C."/>
            <person name="Yarden O."/>
            <person name="Zeng Q."/>
            <person name="Rollins J.A."/>
            <person name="Lebrun M.H."/>
            <person name="Dickman M."/>
        </authorList>
    </citation>
    <scope>NUCLEOTIDE SEQUENCE [LARGE SCALE GENOMIC DNA]</scope>
    <source>
        <strain evidence="2">ATCC 18683 / 1980 / Ss-1</strain>
    </source>
</reference>
<sequence length="29" mass="3151">MATQMVDGNNPRTAVMAQGSMLKCREGPR</sequence>
<dbReference type="HOGENOM" id="CLU_3410783_0_0_1"/>
<dbReference type="InParanoid" id="A7ELW9"/>
<name>A7ELW9_SCLS1</name>
<dbReference type="KEGG" id="ssl:SS1G_06316"/>
<evidence type="ECO:0000313" key="2">
    <source>
        <dbReference type="Proteomes" id="UP000001312"/>
    </source>
</evidence>
<dbReference type="Proteomes" id="UP000001312">
    <property type="component" value="Unassembled WGS sequence"/>
</dbReference>
<protein>
    <submittedName>
        <fullName evidence="1">Uncharacterized protein</fullName>
    </submittedName>
</protein>
<evidence type="ECO:0000313" key="1">
    <source>
        <dbReference type="EMBL" id="EDO03835.1"/>
    </source>
</evidence>
<accession>A7ELW9</accession>
<dbReference type="AlphaFoldDB" id="A7ELW9"/>
<keyword evidence="2" id="KW-1185">Reference proteome</keyword>
<dbReference type="RefSeq" id="XP_001593394.1">
    <property type="nucleotide sequence ID" value="XM_001593344.1"/>
</dbReference>
<organism evidence="1 2">
    <name type="scientific">Sclerotinia sclerotiorum (strain ATCC 18683 / 1980 / Ss-1)</name>
    <name type="common">White mold</name>
    <name type="synonym">Whetzelinia sclerotiorum</name>
    <dbReference type="NCBI Taxonomy" id="665079"/>
    <lineage>
        <taxon>Eukaryota</taxon>
        <taxon>Fungi</taxon>
        <taxon>Dikarya</taxon>
        <taxon>Ascomycota</taxon>
        <taxon>Pezizomycotina</taxon>
        <taxon>Leotiomycetes</taxon>
        <taxon>Helotiales</taxon>
        <taxon>Sclerotiniaceae</taxon>
        <taxon>Sclerotinia</taxon>
    </lineage>
</organism>
<dbReference type="EMBL" id="CH476627">
    <property type="protein sequence ID" value="EDO03835.1"/>
    <property type="molecule type" value="Genomic_DNA"/>
</dbReference>
<dbReference type="GeneID" id="5489321"/>